<dbReference type="GO" id="GO:0005524">
    <property type="term" value="F:ATP binding"/>
    <property type="evidence" value="ECO:0007669"/>
    <property type="project" value="UniProtKB-KW"/>
</dbReference>
<dbReference type="Gene3D" id="3.40.50.300">
    <property type="entry name" value="P-loop containing nucleotide triphosphate hydrolases"/>
    <property type="match status" value="1"/>
</dbReference>
<comment type="caution">
    <text evidence="14">The sequence shown here is derived from an EMBL/GenBank/DDBJ whole genome shotgun (WGS) entry which is preliminary data.</text>
</comment>
<dbReference type="GO" id="GO:0005886">
    <property type="term" value="C:plasma membrane"/>
    <property type="evidence" value="ECO:0007669"/>
    <property type="project" value="UniProtKB-SubCell"/>
</dbReference>
<evidence type="ECO:0000256" key="5">
    <source>
        <dbReference type="ARBA" id="ARBA00022927"/>
    </source>
</evidence>
<evidence type="ECO:0000256" key="4">
    <source>
        <dbReference type="ARBA" id="ARBA00022840"/>
    </source>
</evidence>
<dbReference type="InterPro" id="IPR005074">
    <property type="entry name" value="Peptidase_C39"/>
</dbReference>
<sequence>MSLPSGPRRGWRRLLAPEVVQTSAMDCGPAALKCVLEGFHVPVSYGRLREACQTDVDGTSIDTLEDVAARLGLEAEQVLLPVDHLLLPDTQSLPAIVVVRLPNGNTHFVVVWRRHGPLVQVMDPATGRRWLSQQQFLRELYAHVMELDGLTWRGWATAPEFTRAVHTQLVRLGLESSGAQALIDSALADPGWRRMAELDAATRMMHDLLRGGAFQRGREAGQVLQSLLELLRQAPDPVELIPPIYWSARPLAHSDDRVAVRGAVLIRIQGLKREARLHDGEPPAQLGVELEAALKEPPEQPARQLWRLLRDEGRLALWPLLAGLVCVALFTALEVLLLRSVFELSRMLPLPRHRLGALSVLVLLSLGLLCLELPVSYRLRRLGRELEGRLRIAFLRKLPYLGDRYFQSRLSSDMAHRSHDIHRLRLLPDLADRAVRVVLELGVTTAGILLLAPEGATLLLALCAAMLLLPLGVGPLLVQADMRVRTHNGALARMYLDSLLGLMPLRAHGAERSMRREHEGLLVKWMAAGLRLHGWVTLAEGLCTLVGFSLAAWLLARHLGTVQETGTALLLAYWLLNLSLLGRELTQLALEYPAQRNATLRLLEPLGAPPSPDAKQPSVAGPLESHPGECRGVGVELREMSICLGGQPVLRELNLTLAAGDHVAVVGPSGAGKSSLAGVLLGFHAPSAGAVRVEGQPLEGARIEWLRQHTAWVDPAVHLWNRSLLDNILYGASERDTSNHEAALRQADLLGILEALPRGLQTPLGEGGALLSGGEGQRVRFGRATYRPQARLVVMDEPFRGLDREHRRELLSRARQLWSEATLVCITHDVGETRSFPRVLVVDAGRIVEDGTPAELDRPGTLYRKLLEAEHAAREELWGGPEWRKIRLERSRGQPASRRQAS</sequence>
<feature type="transmembrane region" description="Helical" evidence="10">
    <location>
        <begin position="534"/>
        <end position="556"/>
    </location>
</feature>
<dbReference type="Gene3D" id="3.90.70.10">
    <property type="entry name" value="Cysteine proteinases"/>
    <property type="match status" value="1"/>
</dbReference>
<dbReference type="InterPro" id="IPR039421">
    <property type="entry name" value="Type_1_exporter"/>
</dbReference>
<keyword evidence="8" id="KW-0080">Bacteriocin transport</keyword>
<dbReference type="AlphaFoldDB" id="A0A7Y4KG99"/>
<keyword evidence="2 10" id="KW-0812">Transmembrane</keyword>
<evidence type="ECO:0000256" key="6">
    <source>
        <dbReference type="ARBA" id="ARBA00022989"/>
    </source>
</evidence>
<feature type="transmembrane region" description="Helical" evidence="10">
    <location>
        <begin position="315"/>
        <end position="337"/>
    </location>
</feature>
<comment type="subcellular location">
    <subcellularLocation>
        <location evidence="1">Cell membrane</location>
        <topology evidence="1">Multi-pass membrane protein</topology>
    </subcellularLocation>
</comment>
<dbReference type="Proteomes" id="UP000563426">
    <property type="component" value="Unassembled WGS sequence"/>
</dbReference>
<dbReference type="Pfam" id="PF00005">
    <property type="entry name" value="ABC_tran"/>
    <property type="match status" value="1"/>
</dbReference>
<dbReference type="SUPFAM" id="SSF90123">
    <property type="entry name" value="ABC transporter transmembrane region"/>
    <property type="match status" value="1"/>
</dbReference>
<keyword evidence="3" id="KW-0547">Nucleotide-binding</keyword>
<evidence type="ECO:0000256" key="3">
    <source>
        <dbReference type="ARBA" id="ARBA00022741"/>
    </source>
</evidence>
<dbReference type="GO" id="GO:0008233">
    <property type="term" value="F:peptidase activity"/>
    <property type="evidence" value="ECO:0007669"/>
    <property type="project" value="InterPro"/>
</dbReference>
<dbReference type="SMART" id="SM00382">
    <property type="entry name" value="AAA"/>
    <property type="match status" value="1"/>
</dbReference>
<evidence type="ECO:0000256" key="10">
    <source>
        <dbReference type="SAM" id="Phobius"/>
    </source>
</evidence>
<feature type="domain" description="ABC transmembrane type-1" evidence="12">
    <location>
        <begin position="320"/>
        <end position="552"/>
    </location>
</feature>
<evidence type="ECO:0000256" key="8">
    <source>
        <dbReference type="ARBA" id="ARBA00043264"/>
    </source>
</evidence>
<dbReference type="GO" id="GO:0043213">
    <property type="term" value="P:bacteriocin transport"/>
    <property type="evidence" value="ECO:0007669"/>
    <property type="project" value="UniProtKB-KW"/>
</dbReference>
<dbReference type="GO" id="GO:0015031">
    <property type="term" value="P:protein transport"/>
    <property type="evidence" value="ECO:0007669"/>
    <property type="project" value="UniProtKB-KW"/>
</dbReference>
<feature type="region of interest" description="Disordered" evidence="9">
    <location>
        <begin position="605"/>
        <end position="625"/>
    </location>
</feature>
<keyword evidence="7 10" id="KW-0472">Membrane</keyword>
<proteinExistence type="predicted"/>
<dbReference type="GO" id="GO:0140359">
    <property type="term" value="F:ABC-type transporter activity"/>
    <property type="evidence" value="ECO:0007669"/>
    <property type="project" value="InterPro"/>
</dbReference>
<feature type="domain" description="ABC transporter" evidence="11">
    <location>
        <begin position="635"/>
        <end position="869"/>
    </location>
</feature>
<evidence type="ECO:0000256" key="2">
    <source>
        <dbReference type="ARBA" id="ARBA00022692"/>
    </source>
</evidence>
<dbReference type="InterPro" id="IPR036640">
    <property type="entry name" value="ABC1_TM_sf"/>
</dbReference>
<keyword evidence="6 10" id="KW-1133">Transmembrane helix</keyword>
<feature type="transmembrane region" description="Helical" evidence="10">
    <location>
        <begin position="357"/>
        <end position="375"/>
    </location>
</feature>
<evidence type="ECO:0000313" key="15">
    <source>
        <dbReference type="Proteomes" id="UP000563426"/>
    </source>
</evidence>
<dbReference type="InterPro" id="IPR011527">
    <property type="entry name" value="ABC1_TM_dom"/>
</dbReference>
<keyword evidence="5" id="KW-0813">Transport</keyword>
<keyword evidence="4 14" id="KW-0067">ATP-binding</keyword>
<evidence type="ECO:0000256" key="9">
    <source>
        <dbReference type="SAM" id="MobiDB-lite"/>
    </source>
</evidence>
<dbReference type="EMBL" id="JABFJV010000035">
    <property type="protein sequence ID" value="NOK33328.1"/>
    <property type="molecule type" value="Genomic_DNA"/>
</dbReference>
<dbReference type="GO" id="GO:0034040">
    <property type="term" value="F:ATPase-coupled lipid transmembrane transporter activity"/>
    <property type="evidence" value="ECO:0007669"/>
    <property type="project" value="TreeGrafter"/>
</dbReference>
<keyword evidence="15" id="KW-1185">Reference proteome</keyword>
<evidence type="ECO:0000313" key="14">
    <source>
        <dbReference type="EMBL" id="NOK33328.1"/>
    </source>
</evidence>
<dbReference type="PANTHER" id="PTHR24221:SF654">
    <property type="entry name" value="ATP-BINDING CASSETTE SUB-FAMILY B MEMBER 6"/>
    <property type="match status" value="1"/>
</dbReference>
<dbReference type="Pfam" id="PF03412">
    <property type="entry name" value="Peptidase_C39"/>
    <property type="match status" value="1"/>
</dbReference>
<accession>A0A7Y4KG99</accession>
<protein>
    <submittedName>
        <fullName evidence="14">ATP-binding cassette domain-containing protein</fullName>
    </submittedName>
</protein>
<dbReference type="PANTHER" id="PTHR24221">
    <property type="entry name" value="ATP-BINDING CASSETTE SUB-FAMILY B"/>
    <property type="match status" value="1"/>
</dbReference>
<feature type="domain" description="Peptidase C39" evidence="13">
    <location>
        <begin position="21"/>
        <end position="147"/>
    </location>
</feature>
<reference evidence="14 15" key="1">
    <citation type="submission" date="2020-05" db="EMBL/GenBank/DDBJ databases">
        <authorList>
            <person name="Whitworth D."/>
        </authorList>
    </citation>
    <scope>NUCLEOTIDE SEQUENCE [LARGE SCALE GENOMIC DNA]</scope>
    <source>
        <strain evidence="14 15">AB043B</strain>
    </source>
</reference>
<feature type="transmembrane region" description="Helical" evidence="10">
    <location>
        <begin position="458"/>
        <end position="478"/>
    </location>
</feature>
<dbReference type="PROSITE" id="PS50929">
    <property type="entry name" value="ABC_TM1F"/>
    <property type="match status" value="1"/>
</dbReference>
<organism evidence="14 15">
    <name type="scientific">Corallococcus exercitus</name>
    <dbReference type="NCBI Taxonomy" id="2316736"/>
    <lineage>
        <taxon>Bacteria</taxon>
        <taxon>Pseudomonadati</taxon>
        <taxon>Myxococcota</taxon>
        <taxon>Myxococcia</taxon>
        <taxon>Myxococcales</taxon>
        <taxon>Cystobacterineae</taxon>
        <taxon>Myxococcaceae</taxon>
        <taxon>Corallococcus</taxon>
    </lineage>
</organism>
<dbReference type="PROSITE" id="PS50990">
    <property type="entry name" value="PEPTIDASE_C39"/>
    <property type="match status" value="1"/>
</dbReference>
<dbReference type="InterPro" id="IPR003439">
    <property type="entry name" value="ABC_transporter-like_ATP-bd"/>
</dbReference>
<dbReference type="SUPFAM" id="SSF52540">
    <property type="entry name" value="P-loop containing nucleoside triphosphate hydrolases"/>
    <property type="match status" value="1"/>
</dbReference>
<dbReference type="Gene3D" id="1.20.1560.10">
    <property type="entry name" value="ABC transporter type 1, transmembrane domain"/>
    <property type="match status" value="1"/>
</dbReference>
<dbReference type="GO" id="GO:0016887">
    <property type="term" value="F:ATP hydrolysis activity"/>
    <property type="evidence" value="ECO:0007669"/>
    <property type="project" value="InterPro"/>
</dbReference>
<evidence type="ECO:0000256" key="7">
    <source>
        <dbReference type="ARBA" id="ARBA00023136"/>
    </source>
</evidence>
<keyword evidence="5" id="KW-0653">Protein transport</keyword>
<dbReference type="PROSITE" id="PS50893">
    <property type="entry name" value="ABC_TRANSPORTER_2"/>
    <property type="match status" value="1"/>
</dbReference>
<evidence type="ECO:0000256" key="1">
    <source>
        <dbReference type="ARBA" id="ARBA00004651"/>
    </source>
</evidence>
<dbReference type="GO" id="GO:0006508">
    <property type="term" value="P:proteolysis"/>
    <property type="evidence" value="ECO:0007669"/>
    <property type="project" value="InterPro"/>
</dbReference>
<name>A0A7Y4KG99_9BACT</name>
<evidence type="ECO:0000259" key="12">
    <source>
        <dbReference type="PROSITE" id="PS50929"/>
    </source>
</evidence>
<dbReference type="InterPro" id="IPR003593">
    <property type="entry name" value="AAA+_ATPase"/>
</dbReference>
<dbReference type="RefSeq" id="WP_171433984.1">
    <property type="nucleotide sequence ID" value="NZ_JABFJV010000035.1"/>
</dbReference>
<evidence type="ECO:0000259" key="11">
    <source>
        <dbReference type="PROSITE" id="PS50893"/>
    </source>
</evidence>
<gene>
    <name evidence="14" type="ORF">HMI49_08985</name>
</gene>
<evidence type="ECO:0000259" key="13">
    <source>
        <dbReference type="PROSITE" id="PS50990"/>
    </source>
</evidence>
<dbReference type="InterPro" id="IPR027417">
    <property type="entry name" value="P-loop_NTPase"/>
</dbReference>